<sequence>MVEAIDVDSPLVSGYVRGPLDQYEGNFFPGANQSWNVLRLESGEYRFIDCGAASLAFFKSNLDFNGTDRSQVRIDDFYFLTRPDHLVFTHYPTHLAHQFLQPPVALATFWQLPYIRGGYFRQNVKIQNFISSRVTLRNDDVFMLILKLAPDSMAYAEVEIPDKQGRVVDRIPGFTQCLNHKHRRLCKVMVRMRGENLNGILKVYRHSSVGPIGTANGSPSPQSAAALPPLSRHTFPLAFAINLYHEGTDTARPFARLHLAPHEFYLKEPIVYELPFGPPEDFHVLALNPDRRHMKLQLVSPSQVRTKFIYQPLDQSYILTQPIREYGEWQVVYHTESESWLPIVSYYCRRPAPVAE</sequence>
<dbReference type="PANTHER" id="PTHR47020">
    <property type="entry name" value="HILLARIN"/>
    <property type="match status" value="1"/>
</dbReference>
<evidence type="ECO:0000313" key="1">
    <source>
        <dbReference type="EMBL" id="RKP33176.1"/>
    </source>
</evidence>
<protein>
    <submittedName>
        <fullName evidence="1">Uncharacterized protein</fullName>
    </submittedName>
</protein>
<dbReference type="InterPro" id="IPR053041">
    <property type="entry name" value="Transglut-like_Superfamily_Mod"/>
</dbReference>
<dbReference type="EMBL" id="ML004260">
    <property type="protein sequence ID" value="RKP33176.1"/>
    <property type="molecule type" value="Genomic_DNA"/>
</dbReference>
<keyword evidence="2" id="KW-1185">Reference proteome</keyword>
<accession>A0A4P9ZIY1</accession>
<reference evidence="2" key="1">
    <citation type="journal article" date="2018" name="Nat. Microbiol.">
        <title>Leveraging single-cell genomics to expand the fungal tree of life.</title>
        <authorList>
            <person name="Ahrendt S.R."/>
            <person name="Quandt C.A."/>
            <person name="Ciobanu D."/>
            <person name="Clum A."/>
            <person name="Salamov A."/>
            <person name="Andreopoulos B."/>
            <person name="Cheng J.F."/>
            <person name="Woyke T."/>
            <person name="Pelin A."/>
            <person name="Henrissat B."/>
            <person name="Reynolds N.K."/>
            <person name="Benny G.L."/>
            <person name="Smith M.E."/>
            <person name="James T.Y."/>
            <person name="Grigoriev I.V."/>
        </authorList>
    </citation>
    <scope>NUCLEOTIDE SEQUENCE [LARGE SCALE GENOMIC DNA]</scope>
    <source>
        <strain evidence="2">RSA 468</strain>
    </source>
</reference>
<proteinExistence type="predicted"/>
<gene>
    <name evidence="1" type="ORF">BJ085DRAFT_14427</name>
</gene>
<dbReference type="STRING" id="215637.A0A4P9ZIY1"/>
<name>A0A4P9ZIY1_9FUNG</name>
<organism evidence="1 2">
    <name type="scientific">Dimargaris cristalligena</name>
    <dbReference type="NCBI Taxonomy" id="215637"/>
    <lineage>
        <taxon>Eukaryota</taxon>
        <taxon>Fungi</taxon>
        <taxon>Fungi incertae sedis</taxon>
        <taxon>Zoopagomycota</taxon>
        <taxon>Kickxellomycotina</taxon>
        <taxon>Dimargaritomycetes</taxon>
        <taxon>Dimargaritales</taxon>
        <taxon>Dimargaritaceae</taxon>
        <taxon>Dimargaris</taxon>
    </lineage>
</organism>
<dbReference type="AlphaFoldDB" id="A0A4P9ZIY1"/>
<dbReference type="Proteomes" id="UP000268162">
    <property type="component" value="Unassembled WGS sequence"/>
</dbReference>
<dbReference type="PANTHER" id="PTHR47020:SF1">
    <property type="entry name" value="HILLARIN"/>
    <property type="match status" value="1"/>
</dbReference>
<evidence type="ECO:0000313" key="2">
    <source>
        <dbReference type="Proteomes" id="UP000268162"/>
    </source>
</evidence>